<feature type="region of interest" description="Disordered" evidence="8">
    <location>
        <begin position="1"/>
        <end position="31"/>
    </location>
</feature>
<evidence type="ECO:0000313" key="11">
    <source>
        <dbReference type="Proteomes" id="UP000281726"/>
    </source>
</evidence>
<keyword evidence="6 7" id="KW-0472">Membrane</keyword>
<keyword evidence="4 7" id="KW-0812">Transmembrane</keyword>
<dbReference type="Proteomes" id="UP000281726">
    <property type="component" value="Unassembled WGS sequence"/>
</dbReference>
<evidence type="ECO:0000256" key="5">
    <source>
        <dbReference type="ARBA" id="ARBA00022989"/>
    </source>
</evidence>
<proteinExistence type="inferred from homology"/>
<evidence type="ECO:0000256" key="3">
    <source>
        <dbReference type="ARBA" id="ARBA00022475"/>
    </source>
</evidence>
<feature type="compositionally biased region" description="Pro residues" evidence="8">
    <location>
        <begin position="11"/>
        <end position="20"/>
    </location>
</feature>
<dbReference type="PANTHER" id="PTHR43744:SF9">
    <property type="entry name" value="POLYGALACTURONAN_RHAMNOGALACTURONAN TRANSPORT SYSTEM PERMEASE PROTEIN YTCP"/>
    <property type="match status" value="1"/>
</dbReference>
<dbReference type="Gene3D" id="1.10.3720.10">
    <property type="entry name" value="MetI-like"/>
    <property type="match status" value="1"/>
</dbReference>
<feature type="transmembrane region" description="Helical" evidence="7">
    <location>
        <begin position="211"/>
        <end position="233"/>
    </location>
</feature>
<name>A0A3A9YZU8_9ACTN</name>
<dbReference type="EMBL" id="RBAK01000011">
    <property type="protein sequence ID" value="RKN41465.1"/>
    <property type="molecule type" value="Genomic_DNA"/>
</dbReference>
<dbReference type="CDD" id="cd06261">
    <property type="entry name" value="TM_PBP2"/>
    <property type="match status" value="1"/>
</dbReference>
<dbReference type="AlphaFoldDB" id="A0A3A9YZU8"/>
<feature type="transmembrane region" description="Helical" evidence="7">
    <location>
        <begin position="169"/>
        <end position="190"/>
    </location>
</feature>
<comment type="caution">
    <text evidence="10">The sequence shown here is derived from an EMBL/GenBank/DDBJ whole genome shotgun (WGS) entry which is preliminary data.</text>
</comment>
<evidence type="ECO:0000256" key="4">
    <source>
        <dbReference type="ARBA" id="ARBA00022692"/>
    </source>
</evidence>
<evidence type="ECO:0000313" key="10">
    <source>
        <dbReference type="EMBL" id="RKN41465.1"/>
    </source>
</evidence>
<dbReference type="InterPro" id="IPR035906">
    <property type="entry name" value="MetI-like_sf"/>
</dbReference>
<dbReference type="PANTHER" id="PTHR43744">
    <property type="entry name" value="ABC TRANSPORTER PERMEASE PROTEIN MG189-RELATED-RELATED"/>
    <property type="match status" value="1"/>
</dbReference>
<feature type="transmembrane region" description="Helical" evidence="7">
    <location>
        <begin position="46"/>
        <end position="68"/>
    </location>
</feature>
<dbReference type="RefSeq" id="WP_120730758.1">
    <property type="nucleotide sequence ID" value="NZ_RBAK01000011.1"/>
</dbReference>
<gene>
    <name evidence="10" type="ORF">D7223_24345</name>
</gene>
<dbReference type="PROSITE" id="PS50928">
    <property type="entry name" value="ABC_TM1"/>
    <property type="match status" value="1"/>
</dbReference>
<dbReference type="Pfam" id="PF00528">
    <property type="entry name" value="BPD_transp_1"/>
    <property type="match status" value="1"/>
</dbReference>
<feature type="transmembrane region" description="Helical" evidence="7">
    <location>
        <begin position="138"/>
        <end position="157"/>
    </location>
</feature>
<evidence type="ECO:0000256" key="7">
    <source>
        <dbReference type="RuleBase" id="RU363032"/>
    </source>
</evidence>
<protein>
    <submittedName>
        <fullName evidence="10">Carbohydrate ABC transporter permease</fullName>
    </submittedName>
</protein>
<sequence>MTTQLGGATPLPVPSAGPPPRGRRRSRRPVWEEPPTPLGLFGKGTVLTLLVLAVLVPLWTVLVTSFASRRTIDEVGGMVLVPREIDPSAYLTIFSGGEVSRAVWISTVVTVLGTGVSLTLTVLAAYGLSRPGSVAHRGLLFFFLLTFLIFPGLVPSYLVVTGLGLKDSIWSLILPSAISVFNLVVIRAFFMNVPGELIDSARIDGAGELRILTRVVLPLSKAVVAVVGLFYAVGYWNVYFNALLYIDSNDKFPIQRVLQSYILAGQSPNVSGTPVNLPGVTAYPPTLAVKMAVVVVTVVPALIVYPFVQRHFTKGVITGAIKG</sequence>
<feature type="transmembrane region" description="Helical" evidence="7">
    <location>
        <begin position="287"/>
        <end position="308"/>
    </location>
</feature>
<comment type="subcellular location">
    <subcellularLocation>
        <location evidence="1 7">Cell membrane</location>
        <topology evidence="1 7">Multi-pass membrane protein</topology>
    </subcellularLocation>
</comment>
<dbReference type="GO" id="GO:0005886">
    <property type="term" value="C:plasma membrane"/>
    <property type="evidence" value="ECO:0007669"/>
    <property type="project" value="UniProtKB-SubCell"/>
</dbReference>
<evidence type="ECO:0000259" key="9">
    <source>
        <dbReference type="PROSITE" id="PS50928"/>
    </source>
</evidence>
<dbReference type="GO" id="GO:0055085">
    <property type="term" value="P:transmembrane transport"/>
    <property type="evidence" value="ECO:0007669"/>
    <property type="project" value="InterPro"/>
</dbReference>
<organism evidence="10 11">
    <name type="scientific">Micromonospora endolithica</name>
    <dbReference type="NCBI Taxonomy" id="230091"/>
    <lineage>
        <taxon>Bacteria</taxon>
        <taxon>Bacillati</taxon>
        <taxon>Actinomycetota</taxon>
        <taxon>Actinomycetes</taxon>
        <taxon>Micromonosporales</taxon>
        <taxon>Micromonosporaceae</taxon>
        <taxon>Micromonospora</taxon>
    </lineage>
</organism>
<keyword evidence="3" id="KW-1003">Cell membrane</keyword>
<feature type="transmembrane region" description="Helical" evidence="7">
    <location>
        <begin position="102"/>
        <end position="126"/>
    </location>
</feature>
<feature type="domain" description="ABC transmembrane type-1" evidence="9">
    <location>
        <begin position="103"/>
        <end position="304"/>
    </location>
</feature>
<evidence type="ECO:0000256" key="2">
    <source>
        <dbReference type="ARBA" id="ARBA00022448"/>
    </source>
</evidence>
<reference evidence="10 11" key="1">
    <citation type="journal article" date="2004" name="Syst. Appl. Microbiol.">
        <title>Cryptoendolithic actinomycetes from antarctic sandstone rock samples: Micromonospora endolithica sp. nov. and two isolates related to Micromonospora coerulea Jensen 1932.</title>
        <authorList>
            <person name="Hirsch P."/>
            <person name="Mevs U."/>
            <person name="Kroppenstedt R.M."/>
            <person name="Schumann P."/>
            <person name="Stackebrandt E."/>
        </authorList>
    </citation>
    <scope>NUCLEOTIDE SEQUENCE [LARGE SCALE GENOMIC DNA]</scope>
    <source>
        <strain evidence="10 11">JCM 12677</strain>
    </source>
</reference>
<keyword evidence="5 7" id="KW-1133">Transmembrane helix</keyword>
<comment type="similarity">
    <text evidence="7">Belongs to the binding-protein-dependent transport system permease family.</text>
</comment>
<accession>A0A3A9YZU8</accession>
<keyword evidence="2 7" id="KW-0813">Transport</keyword>
<dbReference type="SUPFAM" id="SSF161098">
    <property type="entry name" value="MetI-like"/>
    <property type="match status" value="1"/>
</dbReference>
<dbReference type="InterPro" id="IPR000515">
    <property type="entry name" value="MetI-like"/>
</dbReference>
<dbReference type="OrthoDB" id="9810086at2"/>
<evidence type="ECO:0000256" key="8">
    <source>
        <dbReference type="SAM" id="MobiDB-lite"/>
    </source>
</evidence>
<evidence type="ECO:0000256" key="6">
    <source>
        <dbReference type="ARBA" id="ARBA00023136"/>
    </source>
</evidence>
<evidence type="ECO:0000256" key="1">
    <source>
        <dbReference type="ARBA" id="ARBA00004651"/>
    </source>
</evidence>
<keyword evidence="11" id="KW-1185">Reference proteome</keyword>